<evidence type="ECO:0000256" key="3">
    <source>
        <dbReference type="ARBA" id="ARBA00022679"/>
    </source>
</evidence>
<dbReference type="EMBL" id="SUVG01000008">
    <property type="protein sequence ID" value="MBE6421807.1"/>
    <property type="molecule type" value="Genomic_DNA"/>
</dbReference>
<dbReference type="PANTHER" id="PTHR33841">
    <property type="entry name" value="DNA METHYLTRANSFERASE YEEA-RELATED"/>
    <property type="match status" value="1"/>
</dbReference>
<evidence type="ECO:0000313" key="7">
    <source>
        <dbReference type="EMBL" id="MBE6421807.1"/>
    </source>
</evidence>
<sequence>MKPTLLRLLKEIPPEKRLFLLAKEWVLRTLSNTADIPADWLAFLFDEKQGVYIKHTPLPVDFSCGAEGTHADLTPETLALVHETQSISRREKGLYYTPWETASLLVQQTLSAFLKHSSGISSQDTASLLNGKNPFSTEKSQHLDNQLARLRVLDPAVGAGGLLIPFWLTLAHLRHTLNPALSYGELLLFILKHNLFGGDKDPQALHTLRLRAGLTLLQEGVFCPPEEIGTHLFCKDSLSTDEQGKLDWFALCPQVFHEGGFDIILANPPYVGQKNNAEIFKHLRKNPYWKTRLTPKGDLLYLFFHLGLDLLRPQGIGGFLTTSYYAQAAGAEDLRNRLRHETALLHLTDFGEERVFKQAQGQHNLMTVFQKFPSLRPFCQVGGKRCPQDDLFSGENHFLQICAGKEPSLQTALCKMAAAPLRLKDCARISNGLMTGCDKISSAHLQRFALPGVQKGDGVFILSRKEKESLPLCAQEEKKIKPFFKNSDIRSYVPSLTPRFFLIDFFCPQDRSLNPADYPTLIKHLSRFKPVLLARKQNNNGIDKELKKGVYWLGSVRRKMNFEEEKLVVPHRSPVNTFAFAPGPWYASSDVYFISNPTNSVSLWYLLGLFNSAPYYAWLFYRGKRKGHLLELYSQPLSEMPVPYATASQRSKLEKIAKKIFKLKKQNSQADTSSLQEKTNLLVCQILGFTSQETEEINRVYLLEMNKKKI</sequence>
<protein>
    <recommendedName>
        <fullName evidence="1">site-specific DNA-methyltransferase (adenine-specific)</fullName>
        <ecNumber evidence="1">2.1.1.72</ecNumber>
    </recommendedName>
</protein>
<reference evidence="7" key="1">
    <citation type="submission" date="2019-04" db="EMBL/GenBank/DDBJ databases">
        <title>Evolution of Biomass-Degrading Anaerobic Consortia Revealed by Metagenomics.</title>
        <authorList>
            <person name="Peng X."/>
        </authorList>
    </citation>
    <scope>NUCLEOTIDE SEQUENCE</scope>
    <source>
        <strain evidence="7">SIG66</strain>
    </source>
</reference>
<dbReference type="GO" id="GO:0003676">
    <property type="term" value="F:nucleic acid binding"/>
    <property type="evidence" value="ECO:0007669"/>
    <property type="project" value="InterPro"/>
</dbReference>
<feature type="domain" description="Type II methyltransferase M.TaqI-like" evidence="6">
    <location>
        <begin position="193"/>
        <end position="356"/>
    </location>
</feature>
<dbReference type="GO" id="GO:0009007">
    <property type="term" value="F:site-specific DNA-methyltransferase (adenine-specific) activity"/>
    <property type="evidence" value="ECO:0007669"/>
    <property type="project" value="UniProtKB-EC"/>
</dbReference>
<comment type="catalytic activity">
    <reaction evidence="5">
        <text>a 2'-deoxyadenosine in DNA + S-adenosyl-L-methionine = an N(6)-methyl-2'-deoxyadenosine in DNA + S-adenosyl-L-homocysteine + H(+)</text>
        <dbReference type="Rhea" id="RHEA:15197"/>
        <dbReference type="Rhea" id="RHEA-COMP:12418"/>
        <dbReference type="Rhea" id="RHEA-COMP:12419"/>
        <dbReference type="ChEBI" id="CHEBI:15378"/>
        <dbReference type="ChEBI" id="CHEBI:57856"/>
        <dbReference type="ChEBI" id="CHEBI:59789"/>
        <dbReference type="ChEBI" id="CHEBI:90615"/>
        <dbReference type="ChEBI" id="CHEBI:90616"/>
        <dbReference type="EC" id="2.1.1.72"/>
    </reaction>
</comment>
<dbReference type="PROSITE" id="PS00092">
    <property type="entry name" value="N6_MTASE"/>
    <property type="match status" value="1"/>
</dbReference>
<dbReference type="SUPFAM" id="SSF116734">
    <property type="entry name" value="DNA methylase specificity domain"/>
    <property type="match status" value="1"/>
</dbReference>
<evidence type="ECO:0000256" key="4">
    <source>
        <dbReference type="ARBA" id="ARBA00022691"/>
    </source>
</evidence>
<evidence type="ECO:0000313" key="8">
    <source>
        <dbReference type="Proteomes" id="UP000725649"/>
    </source>
</evidence>
<organism evidence="7 8">
    <name type="scientific">Candidatus Avelusimicrobium gallicola</name>
    <dbReference type="NCBI Taxonomy" id="2562704"/>
    <lineage>
        <taxon>Bacteria</taxon>
        <taxon>Pseudomonadati</taxon>
        <taxon>Elusimicrobiota</taxon>
        <taxon>Elusimicrobia</taxon>
        <taxon>Elusimicrobiales</taxon>
        <taxon>Elusimicrobiaceae</taxon>
        <taxon>Candidatus Avelusimicrobium</taxon>
    </lineage>
</organism>
<dbReference type="GO" id="GO:0006304">
    <property type="term" value="P:DNA modification"/>
    <property type="evidence" value="ECO:0007669"/>
    <property type="project" value="InterPro"/>
</dbReference>
<comment type="caution">
    <text evidence="7">The sequence shown here is derived from an EMBL/GenBank/DDBJ whole genome shotgun (WGS) entry which is preliminary data.</text>
</comment>
<dbReference type="InterPro" id="IPR050953">
    <property type="entry name" value="N4_N6_ade-DNA_methylase"/>
</dbReference>
<dbReference type="Gene3D" id="3.40.50.150">
    <property type="entry name" value="Vaccinia Virus protein VP39"/>
    <property type="match status" value="1"/>
</dbReference>
<dbReference type="InterPro" id="IPR011639">
    <property type="entry name" value="MethylTrfase_TaqI-like_dom"/>
</dbReference>
<evidence type="ECO:0000256" key="5">
    <source>
        <dbReference type="ARBA" id="ARBA00047942"/>
    </source>
</evidence>
<dbReference type="SUPFAM" id="SSF53335">
    <property type="entry name" value="S-adenosyl-L-methionine-dependent methyltransferases"/>
    <property type="match status" value="1"/>
</dbReference>
<dbReference type="InterPro" id="IPR029063">
    <property type="entry name" value="SAM-dependent_MTases_sf"/>
</dbReference>
<name>A0A928DPZ2_9BACT</name>
<dbReference type="GO" id="GO:0032259">
    <property type="term" value="P:methylation"/>
    <property type="evidence" value="ECO:0007669"/>
    <property type="project" value="UniProtKB-KW"/>
</dbReference>
<evidence type="ECO:0000256" key="2">
    <source>
        <dbReference type="ARBA" id="ARBA00022603"/>
    </source>
</evidence>
<dbReference type="EC" id="2.1.1.72" evidence="1"/>
<dbReference type="Proteomes" id="UP000725649">
    <property type="component" value="Unassembled WGS sequence"/>
</dbReference>
<evidence type="ECO:0000259" key="6">
    <source>
        <dbReference type="Pfam" id="PF07669"/>
    </source>
</evidence>
<dbReference type="PANTHER" id="PTHR33841:SF1">
    <property type="entry name" value="DNA METHYLTRANSFERASE A"/>
    <property type="match status" value="1"/>
</dbReference>
<evidence type="ECO:0000256" key="1">
    <source>
        <dbReference type="ARBA" id="ARBA00011900"/>
    </source>
</evidence>
<gene>
    <name evidence="7" type="ORF">E7027_06780</name>
</gene>
<dbReference type="PRINTS" id="PR00507">
    <property type="entry name" value="N12N6MTFRASE"/>
</dbReference>
<dbReference type="Pfam" id="PF07669">
    <property type="entry name" value="Eco57I"/>
    <property type="match status" value="1"/>
</dbReference>
<keyword evidence="3" id="KW-0808">Transferase</keyword>
<dbReference type="AlphaFoldDB" id="A0A928DPZ2"/>
<proteinExistence type="predicted"/>
<accession>A0A928DPZ2</accession>
<keyword evidence="4" id="KW-0949">S-adenosyl-L-methionine</keyword>
<dbReference type="InterPro" id="IPR002052">
    <property type="entry name" value="DNA_methylase_N6_adenine_CS"/>
</dbReference>
<keyword evidence="2 7" id="KW-0489">Methyltransferase</keyword>